<evidence type="ECO:0000259" key="4">
    <source>
        <dbReference type="Pfam" id="PF13847"/>
    </source>
</evidence>
<dbReference type="InterPro" id="IPR025714">
    <property type="entry name" value="Methyltranfer_dom"/>
</dbReference>
<evidence type="ECO:0000256" key="1">
    <source>
        <dbReference type="ARBA" id="ARBA00022603"/>
    </source>
</evidence>
<dbReference type="PANTHER" id="PTHR18895:SF74">
    <property type="entry name" value="MTRF1L RELEASE FACTOR GLUTAMINE METHYLTRANSFERASE"/>
    <property type="match status" value="1"/>
</dbReference>
<gene>
    <name evidence="6" type="primary">AlNc14C70G4849</name>
    <name evidence="6" type="ORF">ALNC14_055520</name>
</gene>
<dbReference type="Pfam" id="PF17827">
    <property type="entry name" value="PrmC_N"/>
    <property type="match status" value="1"/>
</dbReference>
<evidence type="ECO:0000313" key="6">
    <source>
        <dbReference type="EMBL" id="CCA19409.1"/>
    </source>
</evidence>
<dbReference type="Gene3D" id="3.40.50.150">
    <property type="entry name" value="Vaccinia Virus protein VP39"/>
    <property type="match status" value="1"/>
</dbReference>
<dbReference type="EMBL" id="FR824115">
    <property type="protein sequence ID" value="CCA19409.1"/>
    <property type="molecule type" value="Genomic_DNA"/>
</dbReference>
<feature type="domain" description="Release factor glutamine methyltransferase N-terminal" evidence="5">
    <location>
        <begin position="28"/>
        <end position="98"/>
    </location>
</feature>
<dbReference type="CDD" id="cd02440">
    <property type="entry name" value="AdoMet_MTases"/>
    <property type="match status" value="1"/>
</dbReference>
<dbReference type="GO" id="GO:0008276">
    <property type="term" value="F:protein methyltransferase activity"/>
    <property type="evidence" value="ECO:0007669"/>
    <property type="project" value="InterPro"/>
</dbReference>
<dbReference type="NCBIfam" id="TIGR00536">
    <property type="entry name" value="hemK_fam"/>
    <property type="match status" value="1"/>
</dbReference>
<dbReference type="Gene3D" id="1.10.8.10">
    <property type="entry name" value="DNA helicase RuvA subunit, C-terminal domain"/>
    <property type="match status" value="1"/>
</dbReference>
<dbReference type="AlphaFoldDB" id="F0WDY1"/>
<dbReference type="InterPro" id="IPR029063">
    <property type="entry name" value="SAM-dependent_MTases_sf"/>
</dbReference>
<keyword evidence="2" id="KW-0808">Transferase</keyword>
<dbReference type="SUPFAM" id="SSF53335">
    <property type="entry name" value="S-adenosyl-L-methionine-dependent methyltransferases"/>
    <property type="match status" value="1"/>
</dbReference>
<dbReference type="InterPro" id="IPR050320">
    <property type="entry name" value="N5-glutamine_MTase"/>
</dbReference>
<proteinExistence type="predicted"/>
<reference evidence="6" key="1">
    <citation type="journal article" date="2011" name="PLoS Biol.">
        <title>Gene gain and loss during evolution of obligate parasitism in the white rust pathogen of Arabidopsis thaliana.</title>
        <authorList>
            <person name="Kemen E."/>
            <person name="Gardiner A."/>
            <person name="Schultz-Larsen T."/>
            <person name="Kemen A.C."/>
            <person name="Balmuth A.L."/>
            <person name="Robert-Seilaniantz A."/>
            <person name="Bailey K."/>
            <person name="Holub E."/>
            <person name="Studholme D.J."/>
            <person name="Maclean D."/>
            <person name="Jones J.D."/>
        </authorList>
    </citation>
    <scope>NUCLEOTIDE SEQUENCE</scope>
</reference>
<dbReference type="HOGENOM" id="CLU_018398_3_1_1"/>
<feature type="domain" description="Methyltransferase" evidence="4">
    <location>
        <begin position="137"/>
        <end position="221"/>
    </location>
</feature>
<dbReference type="InterPro" id="IPR002052">
    <property type="entry name" value="DNA_methylase_N6_adenine_CS"/>
</dbReference>
<dbReference type="Pfam" id="PF13847">
    <property type="entry name" value="Methyltransf_31"/>
    <property type="match status" value="1"/>
</dbReference>
<name>F0WDY1_9STRA</name>
<dbReference type="PROSITE" id="PS00092">
    <property type="entry name" value="N6_MTASE"/>
    <property type="match status" value="1"/>
</dbReference>
<dbReference type="GO" id="GO:0032259">
    <property type="term" value="P:methylation"/>
    <property type="evidence" value="ECO:0007669"/>
    <property type="project" value="UniProtKB-KW"/>
</dbReference>
<dbReference type="PANTHER" id="PTHR18895">
    <property type="entry name" value="HEMK METHYLTRANSFERASE"/>
    <property type="match status" value="1"/>
</dbReference>
<dbReference type="InterPro" id="IPR004556">
    <property type="entry name" value="HemK-like"/>
</dbReference>
<evidence type="ECO:0000259" key="5">
    <source>
        <dbReference type="Pfam" id="PF17827"/>
    </source>
</evidence>
<evidence type="ECO:0000256" key="3">
    <source>
        <dbReference type="ARBA" id="ARBA00022691"/>
    </source>
</evidence>
<accession>F0WDY1</accession>
<dbReference type="InterPro" id="IPR040758">
    <property type="entry name" value="PrmC_N"/>
</dbReference>
<reference evidence="6" key="2">
    <citation type="submission" date="2011-02" db="EMBL/GenBank/DDBJ databases">
        <authorList>
            <person name="MacLean D."/>
        </authorList>
    </citation>
    <scope>NUCLEOTIDE SEQUENCE</scope>
</reference>
<protein>
    <submittedName>
        <fullName evidence="6">Methylase subunit of polypeptide release factor puta</fullName>
    </submittedName>
</protein>
<organism evidence="6">
    <name type="scientific">Albugo laibachii Nc14</name>
    <dbReference type="NCBI Taxonomy" id="890382"/>
    <lineage>
        <taxon>Eukaryota</taxon>
        <taxon>Sar</taxon>
        <taxon>Stramenopiles</taxon>
        <taxon>Oomycota</taxon>
        <taxon>Peronosporomycetes</taxon>
        <taxon>Albuginales</taxon>
        <taxon>Albuginaceae</taxon>
        <taxon>Albugo</taxon>
    </lineage>
</organism>
<sequence>MLRQRSLLCKLEAPSDRIRFHSRAVSSVLNDAKLILRNEGRNSNDAKILLANALCPAVTSSNSLFLQLDREVSDGENTNFLSFIRRRCKGEPIAYITGTKEFWSMEFRVDSNTLIPRADSEVLVEAITNEYPKDARLGILDIGTGSGCLLLSALSEYPRAWGLGIDVCSKALDIARENARHHSLEDRCDFMECDLRDISSFSREGLDESFPSAPFDVILFNPPYIPQSERFMVDEEVLIYEPHLALFPSSNDVNNDFGLNLYECLQRVVLRLLGNVHSAERSTTFRKQIACMEIGSQKQAEAVKALFAHLEPKLQFKKTLFDIENRHRGLLFTT</sequence>
<dbReference type="GO" id="GO:0003676">
    <property type="term" value="F:nucleic acid binding"/>
    <property type="evidence" value="ECO:0007669"/>
    <property type="project" value="InterPro"/>
</dbReference>
<keyword evidence="3" id="KW-0949">S-adenosyl-L-methionine</keyword>
<evidence type="ECO:0000256" key="2">
    <source>
        <dbReference type="ARBA" id="ARBA00022679"/>
    </source>
</evidence>
<keyword evidence="1 6" id="KW-0489">Methyltransferase</keyword>